<name>A0ABU1VDJ9_9BURK</name>
<reference evidence="1 2" key="1">
    <citation type="submission" date="2023-07" db="EMBL/GenBank/DDBJ databases">
        <title>Sorghum-associated microbial communities from plants grown in Nebraska, USA.</title>
        <authorList>
            <person name="Schachtman D."/>
        </authorList>
    </citation>
    <scope>NUCLEOTIDE SEQUENCE [LARGE SCALE GENOMIC DNA]</scope>
    <source>
        <strain evidence="1 2">BE240</strain>
    </source>
</reference>
<keyword evidence="2" id="KW-1185">Reference proteome</keyword>
<organism evidence="1 2">
    <name type="scientific">Hydrogenophaga laconesensis</name>
    <dbReference type="NCBI Taxonomy" id="1805971"/>
    <lineage>
        <taxon>Bacteria</taxon>
        <taxon>Pseudomonadati</taxon>
        <taxon>Pseudomonadota</taxon>
        <taxon>Betaproteobacteria</taxon>
        <taxon>Burkholderiales</taxon>
        <taxon>Comamonadaceae</taxon>
        <taxon>Hydrogenophaga</taxon>
    </lineage>
</organism>
<proteinExistence type="predicted"/>
<dbReference type="RefSeq" id="WP_204731202.1">
    <property type="nucleotide sequence ID" value="NZ_JAVDWE010000009.1"/>
</dbReference>
<comment type="caution">
    <text evidence="1">The sequence shown here is derived from an EMBL/GenBank/DDBJ whole genome shotgun (WGS) entry which is preliminary data.</text>
</comment>
<dbReference type="Proteomes" id="UP001265550">
    <property type="component" value="Unassembled WGS sequence"/>
</dbReference>
<protein>
    <submittedName>
        <fullName evidence="1">Uncharacterized protein</fullName>
    </submittedName>
</protein>
<accession>A0ABU1VDJ9</accession>
<evidence type="ECO:0000313" key="1">
    <source>
        <dbReference type="EMBL" id="MDR7095544.1"/>
    </source>
</evidence>
<sequence>MSTPKCEACRYPSHSCMGMLMEGIGNRCLAVRVELPMFPRPGPKAPARRCEHAASGCGYPEGECAGLCLAQRPA</sequence>
<dbReference type="EMBL" id="JAVDWE010000009">
    <property type="protein sequence ID" value="MDR7095544.1"/>
    <property type="molecule type" value="Genomic_DNA"/>
</dbReference>
<evidence type="ECO:0000313" key="2">
    <source>
        <dbReference type="Proteomes" id="UP001265550"/>
    </source>
</evidence>
<gene>
    <name evidence="1" type="ORF">J2X09_003295</name>
</gene>